<reference evidence="6" key="1">
    <citation type="submission" date="2019-05" db="EMBL/GenBank/DDBJ databases">
        <title>Methanoculleus sp. FWC-SCC1, a methanogenic archaeon isolated from deep marine cold seep.</title>
        <authorList>
            <person name="Chen Y.-W."/>
            <person name="Chen S.-C."/>
            <person name="Teng N.-H."/>
            <person name="Lai M.-C."/>
        </authorList>
    </citation>
    <scope>NUCLEOTIDE SEQUENCE</scope>
    <source>
        <strain evidence="6">FWC-SCC1</strain>
    </source>
</reference>
<dbReference type="InterPro" id="IPR008201">
    <property type="entry name" value="HepT-like"/>
</dbReference>
<proteinExistence type="predicted"/>
<dbReference type="PANTHER" id="PTHR34139:SF1">
    <property type="entry name" value="RNASE MJ1380-RELATED"/>
    <property type="match status" value="1"/>
</dbReference>
<evidence type="ECO:0000313" key="6">
    <source>
        <dbReference type="EMBL" id="MDN7026008.1"/>
    </source>
</evidence>
<keyword evidence="1" id="KW-0597">Phosphoprotein</keyword>
<dbReference type="PANTHER" id="PTHR34139">
    <property type="entry name" value="UPF0331 PROTEIN MJ0127"/>
    <property type="match status" value="1"/>
</dbReference>
<comment type="caution">
    <text evidence="6">The sequence shown here is derived from an EMBL/GenBank/DDBJ whole genome shotgun (WGS) entry which is preliminary data.</text>
</comment>
<evidence type="ECO:0000256" key="4">
    <source>
        <dbReference type="ARBA" id="ARBA00022741"/>
    </source>
</evidence>
<gene>
    <name evidence="6" type="ORF">FGU65_14130</name>
</gene>
<dbReference type="InterPro" id="IPR051813">
    <property type="entry name" value="HepT_RNase_toxin"/>
</dbReference>
<dbReference type="EMBL" id="VCYH01000012">
    <property type="protein sequence ID" value="MDN7026008.1"/>
    <property type="molecule type" value="Genomic_DNA"/>
</dbReference>
<keyword evidence="7" id="KW-1185">Reference proteome</keyword>
<keyword evidence="3" id="KW-0540">Nuclease</keyword>
<protein>
    <submittedName>
        <fullName evidence="6">DUF86 domain-containing protein</fullName>
    </submittedName>
</protein>
<evidence type="ECO:0000256" key="5">
    <source>
        <dbReference type="ARBA" id="ARBA00022801"/>
    </source>
</evidence>
<evidence type="ECO:0000256" key="2">
    <source>
        <dbReference type="ARBA" id="ARBA00022649"/>
    </source>
</evidence>
<evidence type="ECO:0000256" key="1">
    <source>
        <dbReference type="ARBA" id="ARBA00022553"/>
    </source>
</evidence>
<evidence type="ECO:0000256" key="3">
    <source>
        <dbReference type="ARBA" id="ARBA00022722"/>
    </source>
</evidence>
<name>A0ABT8MDI9_9EURY</name>
<keyword evidence="2" id="KW-1277">Toxin-antitoxin system</keyword>
<sequence length="80" mass="9029">MLTIIGEAAKNISVQMRRKHPEIPWKEAAGMRDKISHHYFGVDYEAVFLTIRDDLPVLKQGIRAILDEADRVSISHSGEG</sequence>
<accession>A0ABT8MDI9</accession>
<dbReference type="Proteomes" id="UP001168338">
    <property type="component" value="Unassembled WGS sequence"/>
</dbReference>
<evidence type="ECO:0000313" key="7">
    <source>
        <dbReference type="Proteomes" id="UP001168338"/>
    </source>
</evidence>
<keyword evidence="4" id="KW-0547">Nucleotide-binding</keyword>
<dbReference type="Pfam" id="PF01934">
    <property type="entry name" value="HepT-like"/>
    <property type="match status" value="1"/>
</dbReference>
<organism evidence="6 7">
    <name type="scientific">Methanoculleus frigidifontis</name>
    <dbReference type="NCBI Taxonomy" id="2584085"/>
    <lineage>
        <taxon>Archaea</taxon>
        <taxon>Methanobacteriati</taxon>
        <taxon>Methanobacteriota</taxon>
        <taxon>Stenosarchaea group</taxon>
        <taxon>Methanomicrobia</taxon>
        <taxon>Methanomicrobiales</taxon>
        <taxon>Methanomicrobiaceae</taxon>
        <taxon>Methanoculleus</taxon>
    </lineage>
</organism>
<keyword evidence="5" id="KW-0378">Hydrolase</keyword>